<organism evidence="2 3">
    <name type="scientific">Phanerochaete carnosa (strain HHB-10118-sp)</name>
    <name type="common">White-rot fungus</name>
    <name type="synonym">Peniophora carnosa</name>
    <dbReference type="NCBI Taxonomy" id="650164"/>
    <lineage>
        <taxon>Eukaryota</taxon>
        <taxon>Fungi</taxon>
        <taxon>Dikarya</taxon>
        <taxon>Basidiomycota</taxon>
        <taxon>Agaricomycotina</taxon>
        <taxon>Agaricomycetes</taxon>
        <taxon>Polyporales</taxon>
        <taxon>Phanerochaetaceae</taxon>
        <taxon>Phanerochaete</taxon>
    </lineage>
</organism>
<accession>K5UK03</accession>
<evidence type="ECO:0000313" key="2">
    <source>
        <dbReference type="EMBL" id="EKM49901.1"/>
    </source>
</evidence>
<proteinExistence type="predicted"/>
<gene>
    <name evidence="2" type="ORF">PHACADRAFT_188905</name>
</gene>
<feature type="compositionally biased region" description="Basic and acidic residues" evidence="1">
    <location>
        <begin position="36"/>
        <end position="48"/>
    </location>
</feature>
<feature type="compositionally biased region" description="Polar residues" evidence="1">
    <location>
        <begin position="16"/>
        <end position="27"/>
    </location>
</feature>
<dbReference type="HOGENOM" id="CLU_1503979_0_0_1"/>
<protein>
    <submittedName>
        <fullName evidence="2">Uncharacterized protein</fullName>
    </submittedName>
</protein>
<dbReference type="GeneID" id="18910518"/>
<dbReference type="EMBL" id="JH930480">
    <property type="protein sequence ID" value="EKM49901.1"/>
    <property type="molecule type" value="Genomic_DNA"/>
</dbReference>
<sequence>MPPAALLGGIAPRKLSPSSATSRTVNLGGSLPEPPEPLRKRVRVDRVESFSTKRVTRSQSSARSVDLGALGASDQTSASGPPVGPPIRNEREIAYSTSHAGPPKPPKSVKALPARAATGSLQADTAAATLNQPPTSDAGTVQVVSPNSSGTGLKPFIHPTLLDECNSITERYRSGKCTK</sequence>
<evidence type="ECO:0000256" key="1">
    <source>
        <dbReference type="SAM" id="MobiDB-lite"/>
    </source>
</evidence>
<reference evidence="2 3" key="1">
    <citation type="journal article" date="2012" name="BMC Genomics">
        <title>Comparative genomics of the white-rot fungi, Phanerochaete carnosa and P. chrysosporium, to elucidate the genetic basis of the distinct wood types they colonize.</title>
        <authorList>
            <person name="Suzuki H."/>
            <person name="MacDonald J."/>
            <person name="Syed K."/>
            <person name="Salamov A."/>
            <person name="Hori C."/>
            <person name="Aerts A."/>
            <person name="Henrissat B."/>
            <person name="Wiebenga A."/>
            <person name="vanKuyk P.A."/>
            <person name="Barry K."/>
            <person name="Lindquist E."/>
            <person name="LaButti K."/>
            <person name="Lapidus A."/>
            <person name="Lucas S."/>
            <person name="Coutinho P."/>
            <person name="Gong Y."/>
            <person name="Samejima M."/>
            <person name="Mahadevan R."/>
            <person name="Abou-Zaid M."/>
            <person name="de Vries R.P."/>
            <person name="Igarashi K."/>
            <person name="Yadav J.S."/>
            <person name="Grigoriev I.V."/>
            <person name="Master E.R."/>
        </authorList>
    </citation>
    <scope>NUCLEOTIDE SEQUENCE [LARGE SCALE GENOMIC DNA]</scope>
    <source>
        <strain evidence="2 3">HHB-10118-sp</strain>
    </source>
</reference>
<feature type="compositionally biased region" description="Polar residues" evidence="1">
    <location>
        <begin position="49"/>
        <end position="63"/>
    </location>
</feature>
<dbReference type="InParanoid" id="K5UK03"/>
<evidence type="ECO:0000313" key="3">
    <source>
        <dbReference type="Proteomes" id="UP000008370"/>
    </source>
</evidence>
<keyword evidence="3" id="KW-1185">Reference proteome</keyword>
<feature type="region of interest" description="Disordered" evidence="1">
    <location>
        <begin position="1"/>
        <end position="155"/>
    </location>
</feature>
<dbReference type="KEGG" id="pco:PHACADRAFT_188905"/>
<dbReference type="AlphaFoldDB" id="K5UK03"/>
<dbReference type="RefSeq" id="XP_007401950.1">
    <property type="nucleotide sequence ID" value="XM_007401888.1"/>
</dbReference>
<dbReference type="Proteomes" id="UP000008370">
    <property type="component" value="Unassembled WGS sequence"/>
</dbReference>
<name>K5UK03_PHACS</name>
<feature type="compositionally biased region" description="Polar residues" evidence="1">
    <location>
        <begin position="119"/>
        <end position="151"/>
    </location>
</feature>